<sequence>MEVRWGARRELERRDGARWSMAGRAQQERGAPSKAWAAMEAASAAPEPVLHVGVGATNR</sequence>
<organism evidence="1">
    <name type="scientific">Zea mays</name>
    <name type="common">Maize</name>
    <dbReference type="NCBI Taxonomy" id="4577"/>
    <lineage>
        <taxon>Eukaryota</taxon>
        <taxon>Viridiplantae</taxon>
        <taxon>Streptophyta</taxon>
        <taxon>Embryophyta</taxon>
        <taxon>Tracheophyta</taxon>
        <taxon>Spermatophyta</taxon>
        <taxon>Magnoliopsida</taxon>
        <taxon>Liliopsida</taxon>
        <taxon>Poales</taxon>
        <taxon>Poaceae</taxon>
        <taxon>PACMAD clade</taxon>
        <taxon>Panicoideae</taxon>
        <taxon>Andropogonodae</taxon>
        <taxon>Andropogoneae</taxon>
        <taxon>Tripsacinae</taxon>
        <taxon>Zea</taxon>
    </lineage>
</organism>
<protein>
    <submittedName>
        <fullName evidence="1">Uncharacterized protein</fullName>
    </submittedName>
</protein>
<reference evidence="1" key="1">
    <citation type="journal article" date="2018" name="Nat. Genet.">
        <title>Extensive intraspecific gene order and gene structural variations between Mo17 and other maize genomes.</title>
        <authorList>
            <person name="Sun S."/>
            <person name="Zhou Y."/>
            <person name="Chen J."/>
            <person name="Shi J."/>
            <person name="Zhao H."/>
            <person name="Zhao H."/>
            <person name="Song W."/>
            <person name="Zhang M."/>
            <person name="Cui Y."/>
            <person name="Dong X."/>
            <person name="Liu H."/>
            <person name="Ma X."/>
            <person name="Jiao Y."/>
            <person name="Wang B."/>
            <person name="Wei X."/>
            <person name="Stein J.C."/>
            <person name="Glaubitz J.C."/>
            <person name="Lu F."/>
            <person name="Yu G."/>
            <person name="Liang C."/>
            <person name="Fengler K."/>
            <person name="Li B."/>
            <person name="Rafalski A."/>
            <person name="Schnable P.S."/>
            <person name="Ware D.H."/>
            <person name="Buckler E.S."/>
            <person name="Lai J."/>
        </authorList>
    </citation>
    <scope>NUCLEOTIDE SEQUENCE [LARGE SCALE GENOMIC DNA]</scope>
    <source>
        <tissue evidence="1">Seedling</tissue>
    </source>
</reference>
<evidence type="ECO:0000313" key="1">
    <source>
        <dbReference type="EMBL" id="PWZ09534.1"/>
    </source>
</evidence>
<dbReference type="AlphaFoldDB" id="A0A3L6DLT3"/>
<gene>
    <name evidence="1" type="ORF">Zm00014a_031539</name>
</gene>
<proteinExistence type="predicted"/>
<dbReference type="Proteomes" id="UP000251960">
    <property type="component" value="Chromosome 8"/>
</dbReference>
<comment type="caution">
    <text evidence="1">The sequence shown here is derived from an EMBL/GenBank/DDBJ whole genome shotgun (WGS) entry which is preliminary data.</text>
</comment>
<accession>A0A3L6DLT3</accession>
<dbReference type="EMBL" id="NCVQ01000009">
    <property type="protein sequence ID" value="PWZ09534.1"/>
    <property type="molecule type" value="Genomic_DNA"/>
</dbReference>
<name>A0A3L6DLT3_MAIZE</name>